<dbReference type="InterPro" id="IPR019787">
    <property type="entry name" value="Znf_PHD-finger"/>
</dbReference>
<dbReference type="AlphaFoldDB" id="A0A7I8JYI1"/>
<dbReference type="SUPFAM" id="SSF52113">
    <property type="entry name" value="BRCT domain"/>
    <property type="match status" value="3"/>
</dbReference>
<dbReference type="Gene3D" id="3.40.50.10190">
    <property type="entry name" value="BRCT domain"/>
    <property type="match status" value="4"/>
</dbReference>
<gene>
    <name evidence="8" type="ORF">SI8410_01001085</name>
</gene>
<keyword evidence="3" id="KW-0862">Zinc</keyword>
<evidence type="ECO:0000259" key="7">
    <source>
        <dbReference type="PROSITE" id="PS50172"/>
    </source>
</evidence>
<feature type="region of interest" description="Disordered" evidence="5">
    <location>
        <begin position="360"/>
        <end position="424"/>
    </location>
</feature>
<dbReference type="OrthoDB" id="1935339at2759"/>
<dbReference type="InterPro" id="IPR001357">
    <property type="entry name" value="BRCT_dom"/>
</dbReference>
<feature type="domain" description="BRCT" evidence="7">
    <location>
        <begin position="902"/>
        <end position="984"/>
    </location>
</feature>
<sequence>MAGGLGPNEGEVFTGVRFVLVGFDSVSEAQYRSELVRRGGTDVGRYHSSCTHVIVFGRVHDDPVCIAAKNDGKVLVTELWIEDSVDFSELANADRILYKPVKDLNGIPGSELLFICLTGYQRRERDDIMKMVELMGAHFSKPLIASKVTHLVCYKFEGEKYELARRVNIKLVNHQWLEDCLRAWEILPEDNYRMSGWELEIMEAEAKNSDDDSEECSRVRPARKRSTTAENSDMQSSMPVLHSPKPSLTVPDRSIIRQEDTVPSEVLHSKLDEVRVGNASLLNPSNEDCSAIASSMRNNGNITEKLAIQDGNGTKDSITNDAHLQNPDVTSDNIANVNDAGIELSPDSLRRSFSSYDAAEMKSGSASYSRKNRRKSVSTEDLARRMGCPQRSSKANDIPSSVPRGQTSNIGSADVQSPTTMKELSRMEGVCNALPQKRKVPTFYPTSIKSGLQNNSETSARQSYSAASVSSQLEASGKTAHQGGSLSSLDDLKTADGHGSPLISKSSVSGKLNEREPSSRDNEKACLNGKVMNSFHNAGSIMSPLHLSSTDLSTVGALSRSGCSTSSLHQDCDLGRATRSTLCIRNTVDNLGALSIDCQMVDGVSAECKKPERSPSKTSELYLKHDKVDVPMSDLSDIHIGENGQTRPLKDSGSSSGGNRDSGMGKLSDPSNPNRRVLSKALNKKVVAKKKLSCIGKPSVESKDRSSVYSNKVVSPNLSTCRREQQKEPEHGQKANDESDEMVGISKEVIMVGILQEPQNSSSKGDRISSSENITLNRNNETVGEHDFKSMEVEGPVLKGTSVNETNLMVKSVHGNTVVRGKMKKAHRLDVAPNAKNVPTVAVHPSDDTGKENKSIENTLTNSKIDKFGGKSAESTKRIDETATGQLQNHQHPKYISEPSCFILSGHRLQRKEFQKVIRRLKGRLCRDSHNWSYQATHFISPEPIRRTEKFFAAAASGRWILKSDYLAACNEAGKFLPEEPFEWYGCGLTEDGAINLEAPRKWRLLREGTGHGAFYGARIIVYGECIAPSLDTLKRVVKAGDGAILATSPPYTRLMNSGVDFAVISPSTPPSDPWVQEFLRHEIPCVLADYLVEHVCKAGYPLDRHVLYGSLPLAERALAALRRRSEEAVPPGEETSDDLSCSVCGSRERGDVMLICGDELGLSGCGAAMHTDCCQPPLAAVPEDDWFCPRCAQDKPTRR</sequence>
<dbReference type="PANTHER" id="PTHR47181:SF2">
    <property type="entry name" value="BRCA1 C TERMINUS DOMAIN CONTAINING PROTEIN, EXPRESSED"/>
    <property type="match status" value="1"/>
</dbReference>
<dbReference type="GO" id="GO:0008270">
    <property type="term" value="F:zinc ion binding"/>
    <property type="evidence" value="ECO:0007669"/>
    <property type="project" value="UniProtKB-KW"/>
</dbReference>
<dbReference type="PROSITE" id="PS50016">
    <property type="entry name" value="ZF_PHD_2"/>
    <property type="match status" value="1"/>
</dbReference>
<feature type="compositionally biased region" description="Low complexity" evidence="5">
    <location>
        <begin position="652"/>
        <end position="665"/>
    </location>
</feature>
<feature type="compositionally biased region" description="Polar residues" evidence="5">
    <location>
        <begin position="707"/>
        <end position="720"/>
    </location>
</feature>
<dbReference type="InterPro" id="IPR011011">
    <property type="entry name" value="Znf_FYVE_PHD"/>
</dbReference>
<evidence type="ECO:0000256" key="5">
    <source>
        <dbReference type="SAM" id="MobiDB-lite"/>
    </source>
</evidence>
<evidence type="ECO:0000256" key="4">
    <source>
        <dbReference type="PROSITE-ProRule" id="PRU00146"/>
    </source>
</evidence>
<keyword evidence="1" id="KW-0479">Metal-binding</keyword>
<feature type="compositionally biased region" description="Basic and acidic residues" evidence="5">
    <location>
        <begin position="512"/>
        <end position="523"/>
    </location>
</feature>
<keyword evidence="9" id="KW-1185">Reference proteome</keyword>
<feature type="compositionally biased region" description="Polar residues" evidence="5">
    <location>
        <begin position="228"/>
        <end position="238"/>
    </location>
</feature>
<feature type="compositionally biased region" description="Polar residues" evidence="5">
    <location>
        <begin position="390"/>
        <end position="422"/>
    </location>
</feature>
<dbReference type="InterPro" id="IPR036420">
    <property type="entry name" value="BRCT_dom_sf"/>
</dbReference>
<dbReference type="InterPro" id="IPR044254">
    <property type="entry name" value="At4g02110-like"/>
</dbReference>
<feature type="region of interest" description="Disordered" evidence="5">
    <location>
        <begin position="697"/>
        <end position="739"/>
    </location>
</feature>
<dbReference type="SUPFAM" id="SSF57903">
    <property type="entry name" value="FYVE/PHD zinc finger"/>
    <property type="match status" value="1"/>
</dbReference>
<accession>A0A7I8JYI1</accession>
<keyword evidence="2 4" id="KW-0863">Zinc-finger</keyword>
<evidence type="ECO:0000313" key="8">
    <source>
        <dbReference type="EMBL" id="CAA7388956.1"/>
    </source>
</evidence>
<feature type="domain" description="PHD-type" evidence="6">
    <location>
        <begin position="1139"/>
        <end position="1195"/>
    </location>
</feature>
<dbReference type="SMART" id="SM00292">
    <property type="entry name" value="BRCT"/>
    <property type="match status" value="4"/>
</dbReference>
<dbReference type="InterPro" id="IPR001965">
    <property type="entry name" value="Znf_PHD"/>
</dbReference>
<reference evidence="8" key="1">
    <citation type="submission" date="2020-02" db="EMBL/GenBank/DDBJ databases">
        <authorList>
            <person name="Scholz U."/>
            <person name="Mascher M."/>
            <person name="Fiebig A."/>
        </authorList>
    </citation>
    <scope>NUCLEOTIDE SEQUENCE</scope>
</reference>
<feature type="compositionally biased region" description="Basic and acidic residues" evidence="5">
    <location>
        <begin position="205"/>
        <end position="218"/>
    </location>
</feature>
<dbReference type="PROSITE" id="PS50172">
    <property type="entry name" value="BRCT"/>
    <property type="match status" value="3"/>
</dbReference>
<evidence type="ECO:0000256" key="3">
    <source>
        <dbReference type="ARBA" id="ARBA00022833"/>
    </source>
</evidence>
<name>A0A7I8JYI1_SPIIN</name>
<dbReference type="PANTHER" id="PTHR47181">
    <property type="entry name" value="BRCA1 C TERMINUS DOMAIN CONTAINING PROTEIN, EXPRESSED"/>
    <property type="match status" value="1"/>
</dbReference>
<organism evidence="8 9">
    <name type="scientific">Spirodela intermedia</name>
    <name type="common">Intermediate duckweed</name>
    <dbReference type="NCBI Taxonomy" id="51605"/>
    <lineage>
        <taxon>Eukaryota</taxon>
        <taxon>Viridiplantae</taxon>
        <taxon>Streptophyta</taxon>
        <taxon>Embryophyta</taxon>
        <taxon>Tracheophyta</taxon>
        <taxon>Spermatophyta</taxon>
        <taxon>Magnoliopsida</taxon>
        <taxon>Liliopsida</taxon>
        <taxon>Araceae</taxon>
        <taxon>Lemnoideae</taxon>
        <taxon>Spirodela</taxon>
    </lineage>
</organism>
<dbReference type="Pfam" id="PF12738">
    <property type="entry name" value="PTCB-BRCT"/>
    <property type="match status" value="1"/>
</dbReference>
<feature type="region of interest" description="Disordered" evidence="5">
    <location>
        <begin position="636"/>
        <end position="675"/>
    </location>
</feature>
<dbReference type="Proteomes" id="UP000663760">
    <property type="component" value="Chromosome 1"/>
</dbReference>
<dbReference type="SMART" id="SM00249">
    <property type="entry name" value="PHD"/>
    <property type="match status" value="1"/>
</dbReference>
<evidence type="ECO:0000256" key="2">
    <source>
        <dbReference type="ARBA" id="ARBA00022771"/>
    </source>
</evidence>
<evidence type="ECO:0000256" key="1">
    <source>
        <dbReference type="ARBA" id="ARBA00022723"/>
    </source>
</evidence>
<proteinExistence type="predicted"/>
<dbReference type="Pfam" id="PF00533">
    <property type="entry name" value="BRCT"/>
    <property type="match status" value="1"/>
</dbReference>
<dbReference type="CDD" id="cd17730">
    <property type="entry name" value="BRCT_PAXIP1_rpt4"/>
    <property type="match status" value="1"/>
</dbReference>
<evidence type="ECO:0000259" key="6">
    <source>
        <dbReference type="PROSITE" id="PS50016"/>
    </source>
</evidence>
<dbReference type="Pfam" id="PF00628">
    <property type="entry name" value="PHD"/>
    <property type="match status" value="1"/>
</dbReference>
<feature type="domain" description="BRCT" evidence="7">
    <location>
        <begin position="113"/>
        <end position="194"/>
    </location>
</feature>
<dbReference type="EMBL" id="LR746264">
    <property type="protein sequence ID" value="CAA7388956.1"/>
    <property type="molecule type" value="Genomic_DNA"/>
</dbReference>
<feature type="domain" description="BRCT" evidence="7">
    <location>
        <begin position="8"/>
        <end position="98"/>
    </location>
</feature>
<evidence type="ECO:0000313" key="9">
    <source>
        <dbReference type="Proteomes" id="UP000663760"/>
    </source>
</evidence>
<dbReference type="InterPro" id="IPR013083">
    <property type="entry name" value="Znf_RING/FYVE/PHD"/>
</dbReference>
<dbReference type="CDD" id="cd17738">
    <property type="entry name" value="BRCT_TopBP1_rpt7"/>
    <property type="match status" value="1"/>
</dbReference>
<protein>
    <submittedName>
        <fullName evidence="8">Uncharacterized protein</fullName>
    </submittedName>
</protein>
<feature type="region of interest" description="Disordered" evidence="5">
    <location>
        <begin position="475"/>
        <end position="523"/>
    </location>
</feature>
<dbReference type="Gene3D" id="3.30.40.10">
    <property type="entry name" value="Zinc/RING finger domain, C3HC4 (zinc finger)"/>
    <property type="match status" value="1"/>
</dbReference>
<feature type="compositionally biased region" description="Basic and acidic residues" evidence="5">
    <location>
        <begin position="721"/>
        <end position="737"/>
    </location>
</feature>
<feature type="region of interest" description="Disordered" evidence="5">
    <location>
        <begin position="205"/>
        <end position="249"/>
    </location>
</feature>